<evidence type="ECO:0000256" key="5">
    <source>
        <dbReference type="ARBA" id="ARBA00022670"/>
    </source>
</evidence>
<evidence type="ECO:0000256" key="13">
    <source>
        <dbReference type="ARBA" id="ARBA00023049"/>
    </source>
</evidence>
<dbReference type="PANTHER" id="PTHR11593:SF47">
    <property type="entry name" value="LARGE RIBOSOMAL SUBUNIT PROTEIN UL22Y"/>
    <property type="match status" value="1"/>
</dbReference>
<dbReference type="GO" id="GO:0006508">
    <property type="term" value="P:proteolysis"/>
    <property type="evidence" value="ECO:0007669"/>
    <property type="project" value="UniProtKB-KW"/>
</dbReference>
<evidence type="ECO:0000313" key="22">
    <source>
        <dbReference type="Proteomes" id="UP001289374"/>
    </source>
</evidence>
<evidence type="ECO:0000256" key="18">
    <source>
        <dbReference type="SAM" id="Phobius"/>
    </source>
</evidence>
<dbReference type="EMBL" id="JACGWL010000006">
    <property type="protein sequence ID" value="KAK4399610.1"/>
    <property type="molecule type" value="Genomic_DNA"/>
</dbReference>
<comment type="similarity">
    <text evidence="3 17">Belongs to the universal ribosomal protein uL22 family.</text>
</comment>
<dbReference type="InterPro" id="IPR036394">
    <property type="entry name" value="Ribosomal_uL22_sf"/>
</dbReference>
<evidence type="ECO:0000256" key="10">
    <source>
        <dbReference type="ARBA" id="ARBA00022833"/>
    </source>
</evidence>
<dbReference type="GO" id="GO:0046872">
    <property type="term" value="F:metal ion binding"/>
    <property type="evidence" value="ECO:0007669"/>
    <property type="project" value="UniProtKB-KW"/>
</dbReference>
<comment type="similarity">
    <text evidence="4">Belongs to the peptidase M28 family.</text>
</comment>
<dbReference type="InterPro" id="IPR053973">
    <property type="entry name" value="ERMP1-like_C"/>
</dbReference>
<evidence type="ECO:0000256" key="4">
    <source>
        <dbReference type="ARBA" id="ARBA00010918"/>
    </source>
</evidence>
<dbReference type="GO" id="GO:0008237">
    <property type="term" value="F:metallopeptidase activity"/>
    <property type="evidence" value="ECO:0007669"/>
    <property type="project" value="UniProtKB-KW"/>
</dbReference>
<protein>
    <submittedName>
        <fullName evidence="21">60S ribosomal protein L17-2</fullName>
    </submittedName>
</protein>
<dbReference type="Proteomes" id="UP001289374">
    <property type="component" value="Unassembled WGS sequence"/>
</dbReference>
<evidence type="ECO:0000256" key="17">
    <source>
        <dbReference type="RuleBase" id="RU004005"/>
    </source>
</evidence>
<dbReference type="PROSITE" id="PS00464">
    <property type="entry name" value="RIBOSOMAL_L22"/>
    <property type="match status" value="1"/>
</dbReference>
<dbReference type="InterPro" id="IPR018260">
    <property type="entry name" value="Ribosomal_uL22_CS"/>
</dbReference>
<dbReference type="InterPro" id="IPR048024">
    <property type="entry name" value="Fxna-like_M28_dom"/>
</dbReference>
<dbReference type="InterPro" id="IPR005721">
    <property type="entry name" value="Ribosomal_uL22_euk/arc"/>
</dbReference>
<feature type="transmembrane region" description="Helical" evidence="18">
    <location>
        <begin position="361"/>
        <end position="381"/>
    </location>
</feature>
<dbReference type="CDD" id="cd00336">
    <property type="entry name" value="Ribosomal_L22"/>
    <property type="match status" value="1"/>
</dbReference>
<dbReference type="AlphaFoldDB" id="A0AAE1WU47"/>
<dbReference type="FunFam" id="3.90.470.10:FF:000005">
    <property type="entry name" value="60S ribosomal protein L17"/>
    <property type="match status" value="1"/>
</dbReference>
<dbReference type="Pfam" id="PF22248">
    <property type="entry name" value="ERMP1_C"/>
    <property type="match status" value="1"/>
</dbReference>
<dbReference type="GO" id="GO:0002181">
    <property type="term" value="P:cytoplasmic translation"/>
    <property type="evidence" value="ECO:0007669"/>
    <property type="project" value="TreeGrafter"/>
</dbReference>
<reference evidence="21" key="2">
    <citation type="journal article" date="2024" name="Plant">
        <title>Genomic evolution and insights into agronomic trait innovations of Sesamum species.</title>
        <authorList>
            <person name="Miao H."/>
            <person name="Wang L."/>
            <person name="Qu L."/>
            <person name="Liu H."/>
            <person name="Sun Y."/>
            <person name="Le M."/>
            <person name="Wang Q."/>
            <person name="Wei S."/>
            <person name="Zheng Y."/>
            <person name="Lin W."/>
            <person name="Duan Y."/>
            <person name="Cao H."/>
            <person name="Xiong S."/>
            <person name="Wang X."/>
            <person name="Wei L."/>
            <person name="Li C."/>
            <person name="Ma Q."/>
            <person name="Ju M."/>
            <person name="Zhao R."/>
            <person name="Li G."/>
            <person name="Mu C."/>
            <person name="Tian Q."/>
            <person name="Mei H."/>
            <person name="Zhang T."/>
            <person name="Gao T."/>
            <person name="Zhang H."/>
        </authorList>
    </citation>
    <scope>NUCLEOTIDE SEQUENCE</scope>
    <source>
        <strain evidence="21">K16</strain>
    </source>
</reference>
<evidence type="ECO:0000256" key="3">
    <source>
        <dbReference type="ARBA" id="ARBA00009451"/>
    </source>
</evidence>
<dbReference type="InterPro" id="IPR001063">
    <property type="entry name" value="Ribosomal_uL22"/>
</dbReference>
<keyword evidence="16 17" id="KW-0687">Ribonucleoprotein</keyword>
<name>A0AAE1WU47_9LAMI</name>
<feature type="transmembrane region" description="Helical" evidence="18">
    <location>
        <begin position="860"/>
        <end position="883"/>
    </location>
</feature>
<evidence type="ECO:0000256" key="1">
    <source>
        <dbReference type="ARBA" id="ARBA00001947"/>
    </source>
</evidence>
<evidence type="ECO:0000259" key="20">
    <source>
        <dbReference type="Pfam" id="PF22248"/>
    </source>
</evidence>
<dbReference type="GO" id="GO:0003735">
    <property type="term" value="F:structural constituent of ribosome"/>
    <property type="evidence" value="ECO:0007669"/>
    <property type="project" value="InterPro"/>
</dbReference>
<evidence type="ECO:0000256" key="15">
    <source>
        <dbReference type="ARBA" id="ARBA00023180"/>
    </source>
</evidence>
<dbReference type="InterPro" id="IPR007484">
    <property type="entry name" value="Peptidase_M28"/>
</dbReference>
<keyword evidence="6 18" id="KW-0812">Transmembrane</keyword>
<keyword evidence="5" id="KW-0645">Protease</keyword>
<feature type="transmembrane region" description="Helical" evidence="18">
    <location>
        <begin position="16"/>
        <end position="35"/>
    </location>
</feature>
<keyword evidence="14 18" id="KW-0472">Membrane</keyword>
<feature type="transmembrane region" description="Helical" evidence="18">
    <location>
        <begin position="309"/>
        <end position="331"/>
    </location>
</feature>
<keyword evidence="15" id="KW-0325">Glycoprotein</keyword>
<evidence type="ECO:0000313" key="21">
    <source>
        <dbReference type="EMBL" id="KAK4399610.1"/>
    </source>
</evidence>
<dbReference type="Pfam" id="PF00237">
    <property type="entry name" value="Ribosomal_L22"/>
    <property type="match status" value="1"/>
</dbReference>
<dbReference type="Gene3D" id="3.90.470.10">
    <property type="entry name" value="Ribosomal protein L22/L17"/>
    <property type="match status" value="1"/>
</dbReference>
<dbReference type="GO" id="GO:0022625">
    <property type="term" value="C:cytosolic large ribosomal subunit"/>
    <property type="evidence" value="ECO:0007669"/>
    <property type="project" value="TreeGrafter"/>
</dbReference>
<dbReference type="PANTHER" id="PTHR11593">
    <property type="entry name" value="60S RIBOSOMAL PROTEIN L17"/>
    <property type="match status" value="1"/>
</dbReference>
<dbReference type="Pfam" id="PF04389">
    <property type="entry name" value="Peptidase_M28"/>
    <property type="match status" value="1"/>
</dbReference>
<evidence type="ECO:0000256" key="6">
    <source>
        <dbReference type="ARBA" id="ARBA00022692"/>
    </source>
</evidence>
<dbReference type="Gene3D" id="3.40.630.10">
    <property type="entry name" value="Zn peptidases"/>
    <property type="match status" value="1"/>
</dbReference>
<sequence>MALLRLTSADIKGFKLLFTLLILSGLISYLVYNVVHMKFVTPLGVDAPLDRFSEARAIEHVRVLAEDIGNRQEGTPGLRQAAVYIKTQLELIKERAGPNVRIEIEETVVNGSFNMIFLGHSISLTYRNHTNILMRISSVDSQDTDPSVLLNGHFDTPPGSPGAGDCGSCVASLLELARLTVDSGWTPPRPIIFLFNGAEELFMLGSHGFMTSHRWRDTVGAFIDVEASGTGGFDLVCQSGPGSWPSYIYAQSAVYPMANSAAQDFFGAVPGDTDYRMFARDYGDIPGLDVIFLLGGYYYHTSSDTVERLLFANPCLAFAMFLPCSLAGLLVPRVLWKQFPLSQDVSALALSREELVDEARFWGAFGFYSFLTLASLVSGLVKFFGHRSLRFPLKYLFGHVLIDSFPLPVHIMSLTSTAYYVVPLVPCLIYSIYFGGFFAVFLIEKMGMSGAHPPPYGFFVADVIVAAVLGLVTGWCVGPLLPVVGKWLAKSSIIQFLLHSTVLALAVSSQFFPYSKDAPKRVVLQHSVRTIELSSSSHIEPTVVSNEFRIQHGIFPISAMFSRTLKFPTRAEDILEQYRYFPHLSTDKSQLTSAGGPRRVNLEFSLGSSKEVWVAVLNITGPLSNWSFANNKLPAPLKVSNGPPSYICRLSGASHENWKFWLEANSSEALRVDIAVVDQHLTEPAKKLKGEVLEGARQPHQICKARGSDLRVHFKNTRETAHAIRKLPLTKAKRYLEDVLAHKQAIPFTRFCGGVGRTAQAKNRHSNGQGRWPVKSAKFILDLLKNAESNAEVKGLDVDALYISHIQVNQAQKQRRRTYRAHGRINPYMSSPCHIELILSEKEEPVKKESCLMRHEQQNLGVISLLIVLPFCNGTLGGILRNLSPSHPVLATVASVYAFSLCSLPGGNWFFTVAIHKSSVRIEGVQTASQRKGNIKKPAL</sequence>
<reference evidence="21" key="1">
    <citation type="submission" date="2020-06" db="EMBL/GenBank/DDBJ databases">
        <authorList>
            <person name="Li T."/>
            <person name="Hu X."/>
            <person name="Zhang T."/>
            <person name="Song X."/>
            <person name="Zhang H."/>
            <person name="Dai N."/>
            <person name="Sheng W."/>
            <person name="Hou X."/>
            <person name="Wei L."/>
        </authorList>
    </citation>
    <scope>NUCLEOTIDE SEQUENCE</scope>
    <source>
        <strain evidence="21">K16</strain>
        <tissue evidence="21">Leaf</tissue>
    </source>
</reference>
<feature type="domain" description="Endoplasmic reticulum metallopeptidase 1-like C-terminal" evidence="20">
    <location>
        <begin position="537"/>
        <end position="687"/>
    </location>
</feature>
<feature type="transmembrane region" description="Helical" evidence="18">
    <location>
        <begin position="418"/>
        <end position="443"/>
    </location>
</feature>
<evidence type="ECO:0000256" key="9">
    <source>
        <dbReference type="ARBA" id="ARBA00022824"/>
    </source>
</evidence>
<evidence type="ECO:0000256" key="14">
    <source>
        <dbReference type="ARBA" id="ARBA00023136"/>
    </source>
</evidence>
<keyword evidence="10" id="KW-0862">Zinc</keyword>
<dbReference type="GO" id="GO:0005789">
    <property type="term" value="C:endoplasmic reticulum membrane"/>
    <property type="evidence" value="ECO:0007669"/>
    <property type="project" value="UniProtKB-SubCell"/>
</dbReference>
<feature type="transmembrane region" description="Helical" evidence="18">
    <location>
        <begin position="455"/>
        <end position="481"/>
    </location>
</feature>
<keyword evidence="8" id="KW-0378">Hydrolase</keyword>
<keyword evidence="13" id="KW-0482">Metalloprotease</keyword>
<evidence type="ECO:0000256" key="11">
    <source>
        <dbReference type="ARBA" id="ARBA00022980"/>
    </source>
</evidence>
<evidence type="ECO:0000256" key="2">
    <source>
        <dbReference type="ARBA" id="ARBA00004477"/>
    </source>
</evidence>
<keyword evidence="7" id="KW-0479">Metal-binding</keyword>
<proteinExistence type="inferred from homology"/>
<keyword evidence="9" id="KW-0256">Endoplasmic reticulum</keyword>
<evidence type="ECO:0000259" key="19">
    <source>
        <dbReference type="Pfam" id="PF04389"/>
    </source>
</evidence>
<dbReference type="NCBIfam" id="TIGR01038">
    <property type="entry name" value="uL22_arch_euk"/>
    <property type="match status" value="1"/>
</dbReference>
<feature type="transmembrane region" description="Helical" evidence="18">
    <location>
        <begin position="889"/>
        <end position="911"/>
    </location>
</feature>
<keyword evidence="11 17" id="KW-0689">Ribosomal protein</keyword>
<comment type="cofactor">
    <cofactor evidence="1">
        <name>Zn(2+)</name>
        <dbReference type="ChEBI" id="CHEBI:29105"/>
    </cofactor>
</comment>
<accession>A0AAE1WU47</accession>
<evidence type="ECO:0000256" key="12">
    <source>
        <dbReference type="ARBA" id="ARBA00022989"/>
    </source>
</evidence>
<dbReference type="FunFam" id="3.40.630.10:FF:000008">
    <property type="entry name" value="Endoplasmic reticulum metallopeptidase 1"/>
    <property type="match status" value="1"/>
</dbReference>
<comment type="subcellular location">
    <subcellularLocation>
        <location evidence="2">Endoplasmic reticulum membrane</location>
        <topology evidence="2">Multi-pass membrane protein</topology>
    </subcellularLocation>
</comment>
<keyword evidence="12 18" id="KW-1133">Transmembrane helix</keyword>
<feature type="domain" description="Peptidase M28" evidence="19">
    <location>
        <begin position="131"/>
        <end position="308"/>
    </location>
</feature>
<evidence type="ECO:0000256" key="16">
    <source>
        <dbReference type="ARBA" id="ARBA00023274"/>
    </source>
</evidence>
<comment type="caution">
    <text evidence="21">The sequence shown here is derived from an EMBL/GenBank/DDBJ whole genome shotgun (WGS) entry which is preliminary data.</text>
</comment>
<organism evidence="21 22">
    <name type="scientific">Sesamum angolense</name>
    <dbReference type="NCBI Taxonomy" id="2727404"/>
    <lineage>
        <taxon>Eukaryota</taxon>
        <taxon>Viridiplantae</taxon>
        <taxon>Streptophyta</taxon>
        <taxon>Embryophyta</taxon>
        <taxon>Tracheophyta</taxon>
        <taxon>Spermatophyta</taxon>
        <taxon>Magnoliopsida</taxon>
        <taxon>eudicotyledons</taxon>
        <taxon>Gunneridae</taxon>
        <taxon>Pentapetalae</taxon>
        <taxon>asterids</taxon>
        <taxon>lamiids</taxon>
        <taxon>Lamiales</taxon>
        <taxon>Pedaliaceae</taxon>
        <taxon>Sesamum</taxon>
    </lineage>
</organism>
<dbReference type="SUPFAM" id="SSF54843">
    <property type="entry name" value="Ribosomal protein L22"/>
    <property type="match status" value="1"/>
</dbReference>
<keyword evidence="22" id="KW-1185">Reference proteome</keyword>
<gene>
    <name evidence="21" type="ORF">Sango_1067100</name>
</gene>
<evidence type="ECO:0000256" key="8">
    <source>
        <dbReference type="ARBA" id="ARBA00022801"/>
    </source>
</evidence>
<evidence type="ECO:0000256" key="7">
    <source>
        <dbReference type="ARBA" id="ARBA00022723"/>
    </source>
</evidence>
<dbReference type="CDD" id="cd03875">
    <property type="entry name" value="M28_Fxna_like"/>
    <property type="match status" value="1"/>
</dbReference>
<dbReference type="SUPFAM" id="SSF53187">
    <property type="entry name" value="Zn-dependent exopeptidases"/>
    <property type="match status" value="1"/>
</dbReference>